<dbReference type="EMBL" id="QJKJ01008724">
    <property type="protein sequence ID" value="RDX78852.1"/>
    <property type="molecule type" value="Genomic_DNA"/>
</dbReference>
<keyword evidence="2" id="KW-1185">Reference proteome</keyword>
<comment type="caution">
    <text evidence="1">The sequence shown here is derived from an EMBL/GenBank/DDBJ whole genome shotgun (WGS) entry which is preliminary data.</text>
</comment>
<dbReference type="Proteomes" id="UP000257109">
    <property type="component" value="Unassembled WGS sequence"/>
</dbReference>
<organism evidence="1 2">
    <name type="scientific">Mucuna pruriens</name>
    <name type="common">Velvet bean</name>
    <name type="synonym">Dolichos pruriens</name>
    <dbReference type="NCBI Taxonomy" id="157652"/>
    <lineage>
        <taxon>Eukaryota</taxon>
        <taxon>Viridiplantae</taxon>
        <taxon>Streptophyta</taxon>
        <taxon>Embryophyta</taxon>
        <taxon>Tracheophyta</taxon>
        <taxon>Spermatophyta</taxon>
        <taxon>Magnoliopsida</taxon>
        <taxon>eudicotyledons</taxon>
        <taxon>Gunneridae</taxon>
        <taxon>Pentapetalae</taxon>
        <taxon>rosids</taxon>
        <taxon>fabids</taxon>
        <taxon>Fabales</taxon>
        <taxon>Fabaceae</taxon>
        <taxon>Papilionoideae</taxon>
        <taxon>50 kb inversion clade</taxon>
        <taxon>NPAAA clade</taxon>
        <taxon>indigoferoid/millettioid clade</taxon>
        <taxon>Phaseoleae</taxon>
        <taxon>Mucuna</taxon>
    </lineage>
</organism>
<name>A0A371FKR6_MUCPR</name>
<gene>
    <name evidence="1" type="ORF">CR513_40792</name>
</gene>
<proteinExistence type="predicted"/>
<dbReference type="AlphaFoldDB" id="A0A371FKR6"/>
<protein>
    <submittedName>
        <fullName evidence="1">Uncharacterized protein</fullName>
    </submittedName>
</protein>
<dbReference type="STRING" id="157652.A0A371FKR6"/>
<feature type="non-terminal residue" evidence="1">
    <location>
        <position position="1"/>
    </location>
</feature>
<accession>A0A371FKR6</accession>
<evidence type="ECO:0000313" key="2">
    <source>
        <dbReference type="Proteomes" id="UP000257109"/>
    </source>
</evidence>
<reference evidence="1" key="1">
    <citation type="submission" date="2018-05" db="EMBL/GenBank/DDBJ databases">
        <title>Draft genome of Mucuna pruriens seed.</title>
        <authorList>
            <person name="Nnadi N.E."/>
            <person name="Vos R."/>
            <person name="Hasami M.H."/>
            <person name="Devisetty U.K."/>
            <person name="Aguiy J.C."/>
        </authorList>
    </citation>
    <scope>NUCLEOTIDE SEQUENCE [LARGE SCALE GENOMIC DNA]</scope>
    <source>
        <strain evidence="1">JCA_2017</strain>
    </source>
</reference>
<sequence length="132" mass="14712">MRAIAHRSTPLTASAHRSTLPSADLLRSTQFTTCTELAPARGSILKIPNTTTFRRNRYDSSSPIATSSPRRDYEGTSTLLHKCLHKQGDNKVLLTDKVLKFTSTGKTKCFDLMITDFASYTIDPELNAFNEE</sequence>
<evidence type="ECO:0000313" key="1">
    <source>
        <dbReference type="EMBL" id="RDX78852.1"/>
    </source>
</evidence>